<protein>
    <submittedName>
        <fullName evidence="5">2-dehydro-3-deoxygluconokinase</fullName>
    </submittedName>
</protein>
<dbReference type="EMBL" id="FTOV01000018">
    <property type="protein sequence ID" value="SIT26424.1"/>
    <property type="molecule type" value="Genomic_DNA"/>
</dbReference>
<dbReference type="Gene3D" id="3.40.1190.20">
    <property type="match status" value="1"/>
</dbReference>
<dbReference type="GO" id="GO:0016301">
    <property type="term" value="F:kinase activity"/>
    <property type="evidence" value="ECO:0007669"/>
    <property type="project" value="UniProtKB-KW"/>
</dbReference>
<dbReference type="RefSeq" id="WP_076396178.1">
    <property type="nucleotide sequence ID" value="NZ_FTOV01000018.1"/>
</dbReference>
<keyword evidence="2" id="KW-0808">Transferase</keyword>
<dbReference type="SUPFAM" id="SSF53613">
    <property type="entry name" value="Ribokinase-like"/>
    <property type="match status" value="1"/>
</dbReference>
<accession>A0A1N7QUJ3</accession>
<reference evidence="5 6" key="1">
    <citation type="submission" date="2017-01" db="EMBL/GenBank/DDBJ databases">
        <authorList>
            <person name="Mah S.A."/>
            <person name="Swanson W.J."/>
            <person name="Moy G.W."/>
            <person name="Vacquier V.D."/>
        </authorList>
    </citation>
    <scope>NUCLEOTIDE SEQUENCE [LARGE SCALE GENOMIC DNA]</scope>
    <source>
        <strain evidence="5 6">DSM 18014</strain>
    </source>
</reference>
<evidence type="ECO:0000256" key="3">
    <source>
        <dbReference type="ARBA" id="ARBA00022777"/>
    </source>
</evidence>
<dbReference type="Pfam" id="PF00294">
    <property type="entry name" value="PfkB"/>
    <property type="match status" value="1"/>
</dbReference>
<evidence type="ECO:0000256" key="2">
    <source>
        <dbReference type="ARBA" id="ARBA00022679"/>
    </source>
</evidence>
<sequence length="335" mass="38049">MNQGNSNKILCFGELLLHFAPDSHGNWLENQSVKIYIGGAEYNVASALSKWGNKVSLYSALPENYLGDQLELKLNQEKMEILAERSNGRLGTFYLPFDGDMQNAKVIYDRFPSVFSESDFSGFSDDKVFQDITWLHISTITPALSENAFQKCFDLMKKANARNIKVSLDLNYRASLWQNQNPFDKISKLMPFVNVLMGNIWSIQAFLDISIQYDLNGNFDDENLLKQAEKSALEIQKSYPNVESIANTFRFTKGDEVHYFATLYSEGKLFISEHYYSDKILERVGSGDSFMAALIHGIIKGNTTQKILNDAVKVAFRKLFVQGDTINETINIENL</sequence>
<keyword evidence="3 5" id="KW-0418">Kinase</keyword>
<dbReference type="OrthoDB" id="9813569at2"/>
<proteinExistence type="inferred from homology"/>
<dbReference type="InterPro" id="IPR011611">
    <property type="entry name" value="PfkB_dom"/>
</dbReference>
<name>A0A1N7QUJ3_9FLAO</name>
<dbReference type="InterPro" id="IPR029056">
    <property type="entry name" value="Ribokinase-like"/>
</dbReference>
<evidence type="ECO:0000259" key="4">
    <source>
        <dbReference type="Pfam" id="PF00294"/>
    </source>
</evidence>
<dbReference type="Proteomes" id="UP000185781">
    <property type="component" value="Unassembled WGS sequence"/>
</dbReference>
<feature type="domain" description="Carbohydrate kinase PfkB" evidence="4">
    <location>
        <begin position="7"/>
        <end position="316"/>
    </location>
</feature>
<dbReference type="PANTHER" id="PTHR43320">
    <property type="entry name" value="SUGAR KINASE"/>
    <property type="match status" value="1"/>
</dbReference>
<gene>
    <name evidence="5" type="ORF">SAMN05421785_11833</name>
</gene>
<evidence type="ECO:0000313" key="5">
    <source>
        <dbReference type="EMBL" id="SIT26424.1"/>
    </source>
</evidence>
<dbReference type="CDD" id="cd01166">
    <property type="entry name" value="KdgK"/>
    <property type="match status" value="1"/>
</dbReference>
<organism evidence="5 6">
    <name type="scientific">Chryseobacterium gambrini</name>
    <dbReference type="NCBI Taxonomy" id="373672"/>
    <lineage>
        <taxon>Bacteria</taxon>
        <taxon>Pseudomonadati</taxon>
        <taxon>Bacteroidota</taxon>
        <taxon>Flavobacteriia</taxon>
        <taxon>Flavobacteriales</taxon>
        <taxon>Weeksellaceae</taxon>
        <taxon>Chryseobacterium group</taxon>
        <taxon>Chryseobacterium</taxon>
    </lineage>
</organism>
<dbReference type="InterPro" id="IPR052700">
    <property type="entry name" value="Carb_kinase_PfkB-like"/>
</dbReference>
<dbReference type="AlphaFoldDB" id="A0A1N7QUJ3"/>
<evidence type="ECO:0000313" key="6">
    <source>
        <dbReference type="Proteomes" id="UP000185781"/>
    </source>
</evidence>
<evidence type="ECO:0000256" key="1">
    <source>
        <dbReference type="ARBA" id="ARBA00010688"/>
    </source>
</evidence>
<dbReference type="STRING" id="373672.SAMN05421785_11833"/>
<comment type="similarity">
    <text evidence="1">Belongs to the carbohydrate kinase PfkB family.</text>
</comment>
<dbReference type="PANTHER" id="PTHR43320:SF2">
    <property type="entry name" value="2-DEHYDRO-3-DEOXYGLUCONOKINASE_2-DEHYDRO-3-DEOXYGALACTONOKINASE"/>
    <property type="match status" value="1"/>
</dbReference>